<feature type="region of interest" description="Disordered" evidence="16">
    <location>
        <begin position="253"/>
        <end position="283"/>
    </location>
</feature>
<gene>
    <name evidence="19" type="ORF">MERR_LOCUS30527</name>
</gene>
<dbReference type="SMART" id="SM00835">
    <property type="entry name" value="Cupin_1"/>
    <property type="match status" value="1"/>
</dbReference>
<dbReference type="InterPro" id="IPR001929">
    <property type="entry name" value="Germin"/>
</dbReference>
<evidence type="ECO:0000256" key="10">
    <source>
        <dbReference type="ARBA" id="ARBA00023180"/>
    </source>
</evidence>
<keyword evidence="14" id="KW-1015">Disulfide bond</keyword>
<organism evidence="19 20">
    <name type="scientific">Microthlaspi erraticum</name>
    <dbReference type="NCBI Taxonomy" id="1685480"/>
    <lineage>
        <taxon>Eukaryota</taxon>
        <taxon>Viridiplantae</taxon>
        <taxon>Streptophyta</taxon>
        <taxon>Embryophyta</taxon>
        <taxon>Tracheophyta</taxon>
        <taxon>Spermatophyta</taxon>
        <taxon>Magnoliopsida</taxon>
        <taxon>eudicotyledons</taxon>
        <taxon>Gunneridae</taxon>
        <taxon>Pentapetalae</taxon>
        <taxon>rosids</taxon>
        <taxon>malvids</taxon>
        <taxon>Brassicales</taxon>
        <taxon>Brassicaceae</taxon>
        <taxon>Coluteocarpeae</taxon>
        <taxon>Microthlaspi</taxon>
    </lineage>
</organism>
<evidence type="ECO:0000256" key="16">
    <source>
        <dbReference type="SAM" id="MobiDB-lite"/>
    </source>
</evidence>
<keyword evidence="9 17" id="KW-0472">Membrane</keyword>
<keyword evidence="10" id="KW-0325">Glycoprotein</keyword>
<evidence type="ECO:0000256" key="15">
    <source>
        <dbReference type="SAM" id="Coils"/>
    </source>
</evidence>
<dbReference type="InterPro" id="IPR039306">
    <property type="entry name" value="MYOB"/>
</dbReference>
<dbReference type="Pfam" id="PF04576">
    <property type="entry name" value="Zein-binding"/>
    <property type="match status" value="1"/>
</dbReference>
<evidence type="ECO:0000256" key="12">
    <source>
        <dbReference type="PIRSR" id="PIRSR601929-1"/>
    </source>
</evidence>
<dbReference type="Gene3D" id="2.60.120.10">
    <property type="entry name" value="Jelly Rolls"/>
    <property type="match status" value="1"/>
</dbReference>
<dbReference type="PRINTS" id="PR00325">
    <property type="entry name" value="GERMIN"/>
</dbReference>
<dbReference type="InterPro" id="IPR011051">
    <property type="entry name" value="RmlC_Cupin_sf"/>
</dbReference>
<feature type="compositionally biased region" description="Polar residues" evidence="16">
    <location>
        <begin position="428"/>
        <end position="437"/>
    </location>
</feature>
<evidence type="ECO:0000256" key="7">
    <source>
        <dbReference type="ARBA" id="ARBA00022729"/>
    </source>
</evidence>
<feature type="region of interest" description="Disordered" evidence="16">
    <location>
        <begin position="201"/>
        <end position="223"/>
    </location>
</feature>
<feature type="compositionally biased region" description="Acidic residues" evidence="16">
    <location>
        <begin position="442"/>
        <end position="455"/>
    </location>
</feature>
<feature type="binding site" evidence="12">
    <location>
        <position position="627"/>
    </location>
    <ligand>
        <name>oxalate</name>
        <dbReference type="ChEBI" id="CHEBI:30623"/>
    </ligand>
</feature>
<dbReference type="CDD" id="cd02241">
    <property type="entry name" value="cupin_OxOx"/>
    <property type="match status" value="1"/>
</dbReference>
<feature type="binding site" evidence="13">
    <location>
        <position position="620"/>
    </location>
    <ligand>
        <name>Mn(2+)</name>
        <dbReference type="ChEBI" id="CHEBI:29035"/>
    </ligand>
</feature>
<keyword evidence="6 17" id="KW-0812">Transmembrane</keyword>
<feature type="binding site" evidence="12">
    <location>
        <position position="622"/>
    </location>
    <ligand>
        <name>oxalate</name>
        <dbReference type="ChEBI" id="CHEBI:30623"/>
    </ligand>
</feature>
<evidence type="ECO:0000256" key="5">
    <source>
        <dbReference type="ARBA" id="ARBA00022525"/>
    </source>
</evidence>
<dbReference type="GO" id="GO:0030145">
    <property type="term" value="F:manganese ion binding"/>
    <property type="evidence" value="ECO:0007669"/>
    <property type="project" value="InterPro"/>
</dbReference>
<dbReference type="SUPFAM" id="SSF51182">
    <property type="entry name" value="RmlC-like cupins"/>
    <property type="match status" value="1"/>
</dbReference>
<evidence type="ECO:0000256" key="1">
    <source>
        <dbReference type="ARBA" id="ARBA00004167"/>
    </source>
</evidence>
<protein>
    <recommendedName>
        <fullName evidence="18">GTD-binding domain-containing protein</fullName>
    </recommendedName>
</protein>
<feature type="binding site" evidence="12">
    <location>
        <position position="617"/>
    </location>
    <ligand>
        <name>oxalate</name>
        <dbReference type="ChEBI" id="CHEBI:30623"/>
    </ligand>
</feature>
<evidence type="ECO:0000256" key="17">
    <source>
        <dbReference type="SAM" id="Phobius"/>
    </source>
</evidence>
<feature type="region of interest" description="Disordered" evidence="16">
    <location>
        <begin position="424"/>
        <end position="461"/>
    </location>
</feature>
<feature type="binding site" evidence="13">
    <location>
        <position position="627"/>
    </location>
    <ligand>
        <name>Mn(2+)</name>
        <dbReference type="ChEBI" id="CHEBI:29035"/>
    </ligand>
</feature>
<evidence type="ECO:0000256" key="2">
    <source>
        <dbReference type="ARBA" id="ARBA00004271"/>
    </source>
</evidence>
<evidence type="ECO:0000256" key="14">
    <source>
        <dbReference type="PIRSR" id="PIRSR601929-3"/>
    </source>
</evidence>
<accession>A0A6D2JSW1</accession>
<evidence type="ECO:0000256" key="9">
    <source>
        <dbReference type="ARBA" id="ARBA00023136"/>
    </source>
</evidence>
<dbReference type="InterPro" id="IPR014710">
    <property type="entry name" value="RmlC-like_jellyroll"/>
</dbReference>
<keyword evidence="8 17" id="KW-1133">Transmembrane helix</keyword>
<dbReference type="GO" id="GO:0080115">
    <property type="term" value="F:myosin XI tail binding"/>
    <property type="evidence" value="ECO:0007669"/>
    <property type="project" value="UniProtKB-ARBA"/>
</dbReference>
<feature type="binding site" evidence="13">
    <location>
        <position position="666"/>
    </location>
    <ligand>
        <name>Mn(2+)</name>
        <dbReference type="ChEBI" id="CHEBI:29035"/>
    </ligand>
</feature>
<keyword evidence="7" id="KW-0732">Signal</keyword>
<dbReference type="AlphaFoldDB" id="A0A6D2JSW1"/>
<comment type="caution">
    <text evidence="19">The sequence shown here is derived from an EMBL/GenBank/DDBJ whole genome shotgun (WGS) entry which is preliminary data.</text>
</comment>
<evidence type="ECO:0000256" key="3">
    <source>
        <dbReference type="ARBA" id="ARBA00007456"/>
    </source>
</evidence>
<feature type="transmembrane region" description="Helical" evidence="17">
    <location>
        <begin position="20"/>
        <end position="43"/>
    </location>
</feature>
<dbReference type="EMBL" id="CACVBM020001274">
    <property type="protein sequence ID" value="CAA7043292.1"/>
    <property type="molecule type" value="Genomic_DNA"/>
</dbReference>
<sequence>MSKRSFKNFVEQGLGSFPKFVIYTVLEWSLITFLFIDGLLAFLSNQFARFFDLNIPCLLCTRLDHILVPRDPEFYYNDSICDSHKKKISSLAYCHVHKKLSEIKHMCEGCLLSFATEKESDCDTYKSLIGILHKDLELLIDDERELPLAFKKDDNFVQTTTNLVDYKTYNNNNNVRNDSIKQHCSCCGELLKMTSEKLPKTNNSVLAPAPSPRVSHNKLSENESEFKDFDMDRTPSYVKGGNKFFGIPLSDSAQNSPRWSVRPSRKSLLDKTENASETAATDQNGESILNQLKKEVRLDKKSLIDLYMELDEERNASAVAANNAMAMITRLQAEKAAVQMEALQYQRMMDEQAEYDQEALQSMNSELLKREEEMKELEAEFEAYRERYGCLTDDDASREGFLEENGNVSEGEVISSSNHEENGVKIYQNGSHNPQMKSSEESTAENDLSTEEEKENESKEGIVKELSAITERLSELQSNGELLKHIAEHLDVSEGEAMLLQISQNLHMLRSFVAMPSESMNLVFILLTLSITLSALNPSPLQDFCVADLQASPTKYGFPCKSHVTSEDFFFSGLNIPLNISNPRGLAANVANVMTFPGLHMMGISMYNVAVAAGAANSPHTHPGATEAGFILEGSVLIGFLTTNYTLYQKVVGPGDMFVVPPGLIHYEWNVGKMEARFLALVTHEAPSEVVVPNTLFVAEPAIPDEVLMKAFKMNDAKTIDMLKSKFTTT</sequence>
<reference evidence="19" key="1">
    <citation type="submission" date="2020-01" db="EMBL/GenBank/DDBJ databases">
        <authorList>
            <person name="Mishra B."/>
        </authorList>
    </citation>
    <scope>NUCLEOTIDE SEQUENCE [LARGE SCALE GENOMIC DNA]</scope>
</reference>
<keyword evidence="12" id="KW-0479">Metal-binding</keyword>
<evidence type="ECO:0000256" key="13">
    <source>
        <dbReference type="PIRSR" id="PIRSR601929-2"/>
    </source>
</evidence>
<evidence type="ECO:0000256" key="6">
    <source>
        <dbReference type="ARBA" id="ARBA00022692"/>
    </source>
</evidence>
<dbReference type="PANTHER" id="PTHR31448:SF9">
    <property type="entry name" value="MYOSIN-BINDING PROTEIN 6-RELATED"/>
    <property type="match status" value="1"/>
</dbReference>
<keyword evidence="4" id="KW-0052">Apoplast</keyword>
<evidence type="ECO:0000256" key="11">
    <source>
        <dbReference type="ARBA" id="ARBA00023211"/>
    </source>
</evidence>
<dbReference type="Pfam" id="PF00190">
    <property type="entry name" value="Cupin_1"/>
    <property type="match status" value="1"/>
</dbReference>
<keyword evidence="11 12" id="KW-0464">Manganese</keyword>
<name>A0A6D2JSW1_9BRAS</name>
<evidence type="ECO:0000313" key="19">
    <source>
        <dbReference type="EMBL" id="CAA7043292.1"/>
    </source>
</evidence>
<dbReference type="GO" id="GO:0016020">
    <property type="term" value="C:membrane"/>
    <property type="evidence" value="ECO:0007669"/>
    <property type="project" value="UniProtKB-SubCell"/>
</dbReference>
<proteinExistence type="inferred from homology"/>
<evidence type="ECO:0000313" key="20">
    <source>
        <dbReference type="Proteomes" id="UP000467841"/>
    </source>
</evidence>
<keyword evidence="15" id="KW-0175">Coiled coil</keyword>
<dbReference type="PROSITE" id="PS51775">
    <property type="entry name" value="GTD_BINDING"/>
    <property type="match status" value="1"/>
</dbReference>
<keyword evidence="20" id="KW-1185">Reference proteome</keyword>
<dbReference type="InterPro" id="IPR006045">
    <property type="entry name" value="Cupin_1"/>
</dbReference>
<dbReference type="GO" id="GO:0048046">
    <property type="term" value="C:apoplast"/>
    <property type="evidence" value="ECO:0007669"/>
    <property type="project" value="UniProtKB-SubCell"/>
</dbReference>
<feature type="disulfide bond" evidence="14">
    <location>
        <begin position="545"/>
        <end position="560"/>
    </location>
</feature>
<evidence type="ECO:0000259" key="18">
    <source>
        <dbReference type="PROSITE" id="PS51775"/>
    </source>
</evidence>
<comment type="subcellular location">
    <subcellularLocation>
        <location evidence="1">Membrane</location>
        <topology evidence="1">Single-pass membrane protein</topology>
    </subcellularLocation>
    <subcellularLocation>
        <location evidence="2">Secreted</location>
        <location evidence="2">Extracellular space</location>
        <location evidence="2">Apoplast</location>
    </subcellularLocation>
</comment>
<dbReference type="PANTHER" id="PTHR31448">
    <property type="entry name" value="MYOSIN-BINDING PROTEIN 2"/>
    <property type="match status" value="1"/>
</dbReference>
<dbReference type="OrthoDB" id="1853282at2759"/>
<evidence type="ECO:0000256" key="4">
    <source>
        <dbReference type="ARBA" id="ARBA00022523"/>
    </source>
</evidence>
<comment type="similarity">
    <text evidence="3">Belongs to the germin family.</text>
</comment>
<feature type="domain" description="GTD-binding" evidence="18">
    <location>
        <begin position="287"/>
        <end position="385"/>
    </location>
</feature>
<keyword evidence="5" id="KW-0964">Secreted</keyword>
<feature type="binding site" evidence="13">
    <location>
        <position position="622"/>
    </location>
    <ligand>
        <name>Mn(2+)</name>
        <dbReference type="ChEBI" id="CHEBI:29035"/>
    </ligand>
</feature>
<evidence type="ECO:0000256" key="8">
    <source>
        <dbReference type="ARBA" id="ARBA00022989"/>
    </source>
</evidence>
<dbReference type="Proteomes" id="UP000467841">
    <property type="component" value="Unassembled WGS sequence"/>
</dbReference>
<dbReference type="InterPro" id="IPR007656">
    <property type="entry name" value="GTD-bd"/>
</dbReference>
<feature type="coiled-coil region" evidence="15">
    <location>
        <begin position="321"/>
        <end position="394"/>
    </location>
</feature>